<dbReference type="PANTHER" id="PTHR34606">
    <property type="entry name" value="BON DOMAIN-CONTAINING PROTEIN"/>
    <property type="match status" value="1"/>
</dbReference>
<dbReference type="PANTHER" id="PTHR34606:SF15">
    <property type="entry name" value="BON DOMAIN-CONTAINING PROTEIN"/>
    <property type="match status" value="1"/>
</dbReference>
<feature type="domain" description="BON" evidence="2">
    <location>
        <begin position="43"/>
        <end position="111"/>
    </location>
</feature>
<dbReference type="InterPro" id="IPR051686">
    <property type="entry name" value="Lipoprotein_DolP"/>
</dbReference>
<dbReference type="EMBL" id="PVLQ01000013">
    <property type="protein sequence ID" value="PRD66323.1"/>
    <property type="molecule type" value="Genomic_DNA"/>
</dbReference>
<evidence type="ECO:0000313" key="4">
    <source>
        <dbReference type="Proteomes" id="UP000238589"/>
    </source>
</evidence>
<dbReference type="PROSITE" id="PS51257">
    <property type="entry name" value="PROKAR_LIPOPROTEIN"/>
    <property type="match status" value="1"/>
</dbReference>
<keyword evidence="4" id="KW-1185">Reference proteome</keyword>
<dbReference type="InterPro" id="IPR007055">
    <property type="entry name" value="BON_dom"/>
</dbReference>
<name>A0A2S9K779_9BURK</name>
<sequence length="111" mass="11490">MKIFNHIFLLTACSTIVLTACNKADHIASPTQAPVARANANVSDADITTHVKSALNNDSSLAGQDITVVTTKGDVRLTGVVGSQAQVDTVLGAARAAEGAHSIHNELTVKQ</sequence>
<accession>A0A2S9K779</accession>
<gene>
    <name evidence="3" type="ORF">C6P64_05015</name>
</gene>
<comment type="caution">
    <text evidence="3">The sequence shown here is derived from an EMBL/GenBank/DDBJ whole genome shotgun (WGS) entry which is preliminary data.</text>
</comment>
<organism evidence="3 4">
    <name type="scientific">Malikia granosa</name>
    <dbReference type="NCBI Taxonomy" id="263067"/>
    <lineage>
        <taxon>Bacteria</taxon>
        <taxon>Pseudomonadati</taxon>
        <taxon>Pseudomonadota</taxon>
        <taxon>Betaproteobacteria</taxon>
        <taxon>Burkholderiales</taxon>
        <taxon>Comamonadaceae</taxon>
        <taxon>Malikia</taxon>
    </lineage>
</organism>
<protein>
    <submittedName>
        <fullName evidence="3">Transport-associated protein</fullName>
    </submittedName>
</protein>
<evidence type="ECO:0000256" key="1">
    <source>
        <dbReference type="SAM" id="SignalP"/>
    </source>
</evidence>
<dbReference type="Pfam" id="PF04972">
    <property type="entry name" value="BON"/>
    <property type="match status" value="1"/>
</dbReference>
<proteinExistence type="predicted"/>
<feature type="signal peptide" evidence="1">
    <location>
        <begin position="1"/>
        <end position="19"/>
    </location>
</feature>
<keyword evidence="1" id="KW-0732">Signal</keyword>
<dbReference type="RefSeq" id="WP_105747494.1">
    <property type="nucleotide sequence ID" value="NZ_PVLQ01000013.1"/>
</dbReference>
<feature type="chain" id="PRO_5015622217" evidence="1">
    <location>
        <begin position="20"/>
        <end position="111"/>
    </location>
</feature>
<dbReference type="Proteomes" id="UP000238589">
    <property type="component" value="Unassembled WGS sequence"/>
</dbReference>
<dbReference type="Gene3D" id="3.30.1340.30">
    <property type="match status" value="1"/>
</dbReference>
<dbReference type="AlphaFoldDB" id="A0A2S9K779"/>
<evidence type="ECO:0000259" key="2">
    <source>
        <dbReference type="PROSITE" id="PS50914"/>
    </source>
</evidence>
<dbReference type="OrthoDB" id="8911344at2"/>
<reference evidence="3 4" key="1">
    <citation type="submission" date="2018-03" db="EMBL/GenBank/DDBJ databases">
        <title>Comparative genomics illustrates the genes involved in a hyperalkaliphilic mechanisms of Serpentinomonas isolated from highly-alkaline calcium-rich serpentinized springs.</title>
        <authorList>
            <person name="Suzuki S."/>
            <person name="Ishii S."/>
            <person name="Walworth N."/>
            <person name="Bird L."/>
            <person name="Kuenen J.G."/>
            <person name="Nealson K.H."/>
        </authorList>
    </citation>
    <scope>NUCLEOTIDE SEQUENCE [LARGE SCALE GENOMIC DNA]</scope>
    <source>
        <strain evidence="3 4">P1</strain>
    </source>
</reference>
<evidence type="ECO:0000313" key="3">
    <source>
        <dbReference type="EMBL" id="PRD66323.1"/>
    </source>
</evidence>
<dbReference type="PROSITE" id="PS50914">
    <property type="entry name" value="BON"/>
    <property type="match status" value="1"/>
</dbReference>